<feature type="transmembrane region" description="Helical" evidence="8">
    <location>
        <begin position="209"/>
        <end position="230"/>
    </location>
</feature>
<evidence type="ECO:0000256" key="2">
    <source>
        <dbReference type="ARBA" id="ARBA00007362"/>
    </source>
</evidence>
<feature type="transmembrane region" description="Helical" evidence="8">
    <location>
        <begin position="102"/>
        <end position="120"/>
    </location>
</feature>
<evidence type="ECO:0000256" key="5">
    <source>
        <dbReference type="ARBA" id="ARBA00022692"/>
    </source>
</evidence>
<dbReference type="AlphaFoldDB" id="A0A1G6H0B8"/>
<gene>
    <name evidence="10" type="ORF">SAMN05421733_103115</name>
</gene>
<evidence type="ECO:0000256" key="3">
    <source>
        <dbReference type="ARBA" id="ARBA00022448"/>
    </source>
</evidence>
<comment type="similarity">
    <text evidence="2">Belongs to the EamA transporter family.</text>
</comment>
<dbReference type="Pfam" id="PF00892">
    <property type="entry name" value="EamA"/>
    <property type="match status" value="1"/>
</dbReference>
<dbReference type="InterPro" id="IPR000620">
    <property type="entry name" value="EamA_dom"/>
</dbReference>
<feature type="transmembrane region" description="Helical" evidence="8">
    <location>
        <begin position="269"/>
        <end position="288"/>
    </location>
</feature>
<dbReference type="STRING" id="1219383.SAMN05421733_103115"/>
<feature type="transmembrane region" description="Helical" evidence="8">
    <location>
        <begin position="237"/>
        <end position="257"/>
    </location>
</feature>
<feature type="transmembrane region" description="Helical" evidence="8">
    <location>
        <begin position="149"/>
        <end position="166"/>
    </location>
</feature>
<keyword evidence="5 8" id="KW-0812">Transmembrane</keyword>
<dbReference type="OrthoDB" id="3250831at2"/>
<sequence>MVQGIIFSVLASSMFGVLYFYSQLLHVFDGSQAFGWRMISLLPFLTVFMCFTKDIQRITEIFQRICRDPKLILGMIATAILGGLQLWLFLWAPMHGRGMQVSLGYFLLPLVLVLVGSVVYKEKVSRLQKTAVLFALVGVVIQIWQVGSIAWETILVAVGYSAYFFLRKAIQTDHLGGFWFDNVLMLPVAFYFVSTWAQPWHTFIDQPQLIVVIAGLGIFSALGLGSYILASRYLPMVLFGLLSYLEPVLLALASLAIGERLTTTQIWGYAPIWFAVVILIIEGTLHLYKKRQHRQLWLTKIAKSAEKNSKSS</sequence>
<feature type="transmembrane region" description="Helical" evidence="8">
    <location>
        <begin position="71"/>
        <end position="90"/>
    </location>
</feature>
<keyword evidence="6 8" id="KW-1133">Transmembrane helix</keyword>
<keyword evidence="7 8" id="KW-0472">Membrane</keyword>
<evidence type="ECO:0000259" key="9">
    <source>
        <dbReference type="Pfam" id="PF00892"/>
    </source>
</evidence>
<dbReference type="Proteomes" id="UP000242501">
    <property type="component" value="Unassembled WGS sequence"/>
</dbReference>
<organism evidence="10 11">
    <name type="scientific">Acinetobacter boissieri</name>
    <dbReference type="NCBI Taxonomy" id="1219383"/>
    <lineage>
        <taxon>Bacteria</taxon>
        <taxon>Pseudomonadati</taxon>
        <taxon>Pseudomonadota</taxon>
        <taxon>Gammaproteobacteria</taxon>
        <taxon>Moraxellales</taxon>
        <taxon>Moraxellaceae</taxon>
        <taxon>Acinetobacter</taxon>
    </lineage>
</organism>
<feature type="transmembrane region" description="Helical" evidence="8">
    <location>
        <begin position="5"/>
        <end position="22"/>
    </location>
</feature>
<dbReference type="InterPro" id="IPR037185">
    <property type="entry name" value="EmrE-like"/>
</dbReference>
<dbReference type="NCBIfam" id="TIGR00688">
    <property type="entry name" value="rarD"/>
    <property type="match status" value="1"/>
</dbReference>
<dbReference type="InterPro" id="IPR004626">
    <property type="entry name" value="RarD"/>
</dbReference>
<evidence type="ECO:0000256" key="4">
    <source>
        <dbReference type="ARBA" id="ARBA00022475"/>
    </source>
</evidence>
<dbReference type="GO" id="GO:0005886">
    <property type="term" value="C:plasma membrane"/>
    <property type="evidence" value="ECO:0007669"/>
    <property type="project" value="UniProtKB-SubCell"/>
</dbReference>
<proteinExistence type="inferred from homology"/>
<feature type="transmembrane region" description="Helical" evidence="8">
    <location>
        <begin position="127"/>
        <end position="143"/>
    </location>
</feature>
<evidence type="ECO:0000256" key="8">
    <source>
        <dbReference type="SAM" id="Phobius"/>
    </source>
</evidence>
<keyword evidence="3" id="KW-0813">Transport</keyword>
<accession>A0A1G6H0B8</accession>
<dbReference type="RefSeq" id="WP_092747080.1">
    <property type="nucleotide sequence ID" value="NZ_FMYL01000003.1"/>
</dbReference>
<reference evidence="11" key="1">
    <citation type="submission" date="2016-09" db="EMBL/GenBank/DDBJ databases">
        <authorList>
            <person name="Varghese N."/>
            <person name="Submissions S."/>
        </authorList>
    </citation>
    <scope>NUCLEOTIDE SEQUENCE [LARGE SCALE GENOMIC DNA]</scope>
    <source>
        <strain evidence="11">ANC 4422</strain>
    </source>
</reference>
<feature type="transmembrane region" description="Helical" evidence="8">
    <location>
        <begin position="178"/>
        <end position="197"/>
    </location>
</feature>
<comment type="subcellular location">
    <subcellularLocation>
        <location evidence="1">Cell membrane</location>
        <topology evidence="1">Multi-pass membrane protein</topology>
    </subcellularLocation>
</comment>
<dbReference type="SUPFAM" id="SSF103481">
    <property type="entry name" value="Multidrug resistance efflux transporter EmrE"/>
    <property type="match status" value="2"/>
</dbReference>
<evidence type="ECO:0000313" key="10">
    <source>
        <dbReference type="EMBL" id="SDB87712.1"/>
    </source>
</evidence>
<keyword evidence="4" id="KW-1003">Cell membrane</keyword>
<evidence type="ECO:0000256" key="6">
    <source>
        <dbReference type="ARBA" id="ARBA00022989"/>
    </source>
</evidence>
<feature type="transmembrane region" description="Helical" evidence="8">
    <location>
        <begin position="34"/>
        <end position="51"/>
    </location>
</feature>
<evidence type="ECO:0000256" key="1">
    <source>
        <dbReference type="ARBA" id="ARBA00004651"/>
    </source>
</evidence>
<feature type="domain" description="EamA" evidence="9">
    <location>
        <begin position="4"/>
        <end position="141"/>
    </location>
</feature>
<dbReference type="EMBL" id="FMYL01000003">
    <property type="protein sequence ID" value="SDB87712.1"/>
    <property type="molecule type" value="Genomic_DNA"/>
</dbReference>
<protein>
    <submittedName>
        <fullName evidence="10">Chloramphenicol-sensitive protein RarD</fullName>
    </submittedName>
</protein>
<name>A0A1G6H0B8_9GAMM</name>
<evidence type="ECO:0000256" key="7">
    <source>
        <dbReference type="ARBA" id="ARBA00023136"/>
    </source>
</evidence>
<keyword evidence="11" id="KW-1185">Reference proteome</keyword>
<evidence type="ECO:0000313" key="11">
    <source>
        <dbReference type="Proteomes" id="UP000242501"/>
    </source>
</evidence>